<evidence type="ECO:0000313" key="2">
    <source>
        <dbReference type="Proteomes" id="UP000789901"/>
    </source>
</evidence>
<comment type="caution">
    <text evidence="1">The sequence shown here is derived from an EMBL/GenBank/DDBJ whole genome shotgun (WGS) entry which is preliminary data.</text>
</comment>
<reference evidence="1 2" key="1">
    <citation type="submission" date="2021-06" db="EMBL/GenBank/DDBJ databases">
        <authorList>
            <person name="Kallberg Y."/>
            <person name="Tangrot J."/>
            <person name="Rosling A."/>
        </authorList>
    </citation>
    <scope>NUCLEOTIDE SEQUENCE [LARGE SCALE GENOMIC DNA]</scope>
    <source>
        <strain evidence="1 2">120-4 pot B 10/14</strain>
    </source>
</reference>
<dbReference type="EMBL" id="CAJVQB010021195">
    <property type="protein sequence ID" value="CAG8796453.1"/>
    <property type="molecule type" value="Genomic_DNA"/>
</dbReference>
<accession>A0ABN7VS82</accession>
<name>A0ABN7VS82_GIGMA</name>
<proteinExistence type="predicted"/>
<keyword evidence="2" id="KW-1185">Reference proteome</keyword>
<gene>
    <name evidence="1" type="ORF">GMARGA_LOCUS22199</name>
</gene>
<dbReference type="Proteomes" id="UP000789901">
    <property type="component" value="Unassembled WGS sequence"/>
</dbReference>
<organism evidence="1 2">
    <name type="scientific">Gigaspora margarita</name>
    <dbReference type="NCBI Taxonomy" id="4874"/>
    <lineage>
        <taxon>Eukaryota</taxon>
        <taxon>Fungi</taxon>
        <taxon>Fungi incertae sedis</taxon>
        <taxon>Mucoromycota</taxon>
        <taxon>Glomeromycotina</taxon>
        <taxon>Glomeromycetes</taxon>
        <taxon>Diversisporales</taxon>
        <taxon>Gigasporaceae</taxon>
        <taxon>Gigaspora</taxon>
    </lineage>
</organism>
<protein>
    <submittedName>
        <fullName evidence="1">27726_t:CDS:1</fullName>
    </submittedName>
</protein>
<evidence type="ECO:0000313" key="1">
    <source>
        <dbReference type="EMBL" id="CAG8796453.1"/>
    </source>
</evidence>
<sequence>MYSAYIQLALGDGFGITEINNLINKTKALNSYINAVVKSCCRKINESMLSRWFEPSSISLVATFLDPRFKQMSYVTLDKKRETIIHLNTSFDIQNRSTVTNEFQSSSTNAFSFFSSFYDDDSITIGRNKNLFSIETE</sequence>